<evidence type="ECO:0000259" key="11">
    <source>
        <dbReference type="PROSITE" id="PS50035"/>
    </source>
</evidence>
<dbReference type="PROSITE" id="PS50035">
    <property type="entry name" value="PLD"/>
    <property type="match status" value="1"/>
</dbReference>
<evidence type="ECO:0000256" key="8">
    <source>
        <dbReference type="ARBA" id="ARBA00023264"/>
    </source>
</evidence>
<dbReference type="GO" id="GO:0008444">
    <property type="term" value="F:CDP-diacylglycerol-glycerol-3-phosphate 3-phosphatidyltransferase activity"/>
    <property type="evidence" value="ECO:0007669"/>
    <property type="project" value="UniProtKB-EC"/>
</dbReference>
<dbReference type="Gene3D" id="3.30.870.10">
    <property type="entry name" value="Endonuclease Chain A"/>
    <property type="match status" value="2"/>
</dbReference>
<evidence type="ECO:0000256" key="4">
    <source>
        <dbReference type="ARBA" id="ARBA00022679"/>
    </source>
</evidence>
<evidence type="ECO:0000256" key="5">
    <source>
        <dbReference type="ARBA" id="ARBA00022737"/>
    </source>
</evidence>
<dbReference type="GeneID" id="92382106"/>
<dbReference type="EC" id="2.7.8.5" evidence="10"/>
<gene>
    <name evidence="12" type="ORF">TEOVI_000817200</name>
</gene>
<keyword evidence="7 10" id="KW-0594">Phospholipid biosynthesis</keyword>
<comment type="subcellular location">
    <subcellularLocation>
        <location evidence="10">Mitochondrion</location>
    </subcellularLocation>
</comment>
<evidence type="ECO:0000256" key="2">
    <source>
        <dbReference type="ARBA" id="ARBA00010682"/>
    </source>
</evidence>
<evidence type="ECO:0000256" key="7">
    <source>
        <dbReference type="ARBA" id="ARBA00023209"/>
    </source>
</evidence>
<evidence type="ECO:0000256" key="1">
    <source>
        <dbReference type="ARBA" id="ARBA00005042"/>
    </source>
</evidence>
<dbReference type="GO" id="GO:0005739">
    <property type="term" value="C:mitochondrion"/>
    <property type="evidence" value="ECO:0007669"/>
    <property type="project" value="UniProtKB-SubCell"/>
</dbReference>
<dbReference type="SUPFAM" id="SSF56024">
    <property type="entry name" value="Phospholipase D/nuclease"/>
    <property type="match status" value="1"/>
</dbReference>
<keyword evidence="3 10" id="KW-0444">Lipid biosynthesis</keyword>
<dbReference type="PANTHER" id="PTHR12586">
    <property type="entry name" value="CDP-DIACYLGLYCEROL--SERINE O-PHOSPHATIDYLTRANSFERASE"/>
    <property type="match status" value="1"/>
</dbReference>
<keyword evidence="8 10" id="KW-1208">Phospholipid metabolism</keyword>
<dbReference type="VEuPathDB" id="TriTrypDB:TEOVI_000817200"/>
<keyword evidence="10" id="KW-0547">Nucleotide-binding</keyword>
<sequence>MLFLLAYALVFGTSLLLAFRLFSLSGSVQTSPCHSNGTLFHALDNKVTVGGRMRGASSVVTDGPQAEMLRFLGETCCTLPARGKDLRVLAGPKQFFSELLRQISAAQHRIVLSALYIGDGPLARQLVTALRNRVSKARSDKKALDVCILLDYNRMHVRQNLKTVAELLNLQSEAASPGADSAVNVRLFLFQSPCRWNWLVAPFGRAREALGVQHTKIFCFDNCQTILTGANLSDDYFDTRVDRYLAVHDNPHVAAWFSGLVDALCALSYPVGIHKECNTNAASATVAGCGGTKKWGQNANSSSGEFVVHAGSNLTIFPNMAGVDPSTQWYEFCEVAERRLRDFANSSGAVAAEAWQVEQHPEMEDEATGHYDTLLFPTMQCARANIFHDSFIVQMLLRMAPRSTHIYLASPYLNMYGHFVDELLASSCPYDFITASVSTNGWYGSKGFARYIPYFYLQLQRAFRYLMKEYKCAHRIRLHEFSAEGKTYHAKGLWFMKDQKQGGAPVGGVGISSARASGANNNDVVNCEETWDHVGEPYLVSYGSTNYGSRSVHRDVEVEVFLYTTNEGLRGALRQDLISLLQESTSVSDERFVGNGEGRFQPLVSLMAQMGQDLL</sequence>
<dbReference type="AlphaFoldDB" id="A0A1G4I6A0"/>
<keyword evidence="10" id="KW-0496">Mitochondrion</keyword>
<name>A0A1G4I6A0_TRYEQ</name>
<keyword evidence="5" id="KW-0677">Repeat</keyword>
<accession>A0A1G4I6A0</accession>
<evidence type="ECO:0000256" key="10">
    <source>
        <dbReference type="RuleBase" id="RU365024"/>
    </source>
</evidence>
<dbReference type="CDD" id="cd09137">
    <property type="entry name" value="PLDc_PGS1_euk_2"/>
    <property type="match status" value="1"/>
</dbReference>
<comment type="pathway">
    <text evidence="1 10">Phospholipid metabolism; phosphatidylglycerol biosynthesis; phosphatidylglycerol from CDP-diacylglycerol: step 1/2.</text>
</comment>
<comment type="function">
    <text evidence="10">Functions in the biosynthesis of the anionic phospholipids phosphatidylglycerol and cardiolipin.</text>
</comment>
<dbReference type="UniPathway" id="UPA00084">
    <property type="reaction ID" value="UER00503"/>
</dbReference>
<dbReference type="InterPro" id="IPR001736">
    <property type="entry name" value="PLipase_D/transphosphatidylase"/>
</dbReference>
<protein>
    <recommendedName>
        <fullName evidence="10">CDP-diacylglycerol--glycerol-3-phosphate 3-phosphatidyltransferase</fullName>
        <ecNumber evidence="10">2.7.8.5</ecNumber>
    </recommendedName>
</protein>
<evidence type="ECO:0000256" key="9">
    <source>
        <dbReference type="ARBA" id="ARBA00048586"/>
    </source>
</evidence>
<proteinExistence type="inferred from homology"/>
<comment type="caution">
    <text evidence="12">The sequence shown here is derived from an EMBL/GenBank/DDBJ whole genome shotgun (WGS) entry which is preliminary data.</text>
</comment>
<organism evidence="12 13">
    <name type="scientific">Trypanosoma equiperdum</name>
    <dbReference type="NCBI Taxonomy" id="5694"/>
    <lineage>
        <taxon>Eukaryota</taxon>
        <taxon>Discoba</taxon>
        <taxon>Euglenozoa</taxon>
        <taxon>Kinetoplastea</taxon>
        <taxon>Metakinetoplastina</taxon>
        <taxon>Trypanosomatida</taxon>
        <taxon>Trypanosomatidae</taxon>
        <taxon>Trypanosoma</taxon>
    </lineage>
</organism>
<dbReference type="RefSeq" id="XP_067078770.1">
    <property type="nucleotide sequence ID" value="XM_067222669.1"/>
</dbReference>
<dbReference type="GO" id="GO:0005524">
    <property type="term" value="F:ATP binding"/>
    <property type="evidence" value="ECO:0007669"/>
    <property type="project" value="UniProtKB-KW"/>
</dbReference>
<dbReference type="CDD" id="cd09135">
    <property type="entry name" value="PLDc_PGS1_euk_1"/>
    <property type="match status" value="1"/>
</dbReference>
<dbReference type="GO" id="GO:0032049">
    <property type="term" value="P:cardiolipin biosynthetic process"/>
    <property type="evidence" value="ECO:0007669"/>
    <property type="project" value="InterPro"/>
</dbReference>
<evidence type="ECO:0000313" key="13">
    <source>
        <dbReference type="Proteomes" id="UP000195570"/>
    </source>
</evidence>
<keyword evidence="10" id="KW-0067">ATP-binding</keyword>
<keyword evidence="6 10" id="KW-0443">Lipid metabolism</keyword>
<evidence type="ECO:0000256" key="3">
    <source>
        <dbReference type="ARBA" id="ARBA00022516"/>
    </source>
</evidence>
<reference evidence="12" key="1">
    <citation type="submission" date="2016-09" db="EMBL/GenBank/DDBJ databases">
        <authorList>
            <person name="Hebert L."/>
            <person name="Moumen B."/>
        </authorList>
    </citation>
    <scope>NUCLEOTIDE SEQUENCE [LARGE SCALE GENOMIC DNA]</scope>
    <source>
        <strain evidence="12">OVI</strain>
    </source>
</reference>
<evidence type="ECO:0000313" key="12">
    <source>
        <dbReference type="EMBL" id="SCU67456.1"/>
    </source>
</evidence>
<dbReference type="Proteomes" id="UP000195570">
    <property type="component" value="Unassembled WGS sequence"/>
</dbReference>
<comment type="catalytic activity">
    <reaction evidence="9 10">
        <text>a CDP-1,2-diacyl-sn-glycerol + sn-glycerol 3-phosphate = a 1,2-diacyl-sn-glycero-3-phospho-(1'-sn-glycero-3'-phosphate) + CMP + H(+)</text>
        <dbReference type="Rhea" id="RHEA:12593"/>
        <dbReference type="ChEBI" id="CHEBI:15378"/>
        <dbReference type="ChEBI" id="CHEBI:57597"/>
        <dbReference type="ChEBI" id="CHEBI:58332"/>
        <dbReference type="ChEBI" id="CHEBI:60110"/>
        <dbReference type="ChEBI" id="CHEBI:60377"/>
        <dbReference type="EC" id="2.7.8.5"/>
    </reaction>
</comment>
<evidence type="ECO:0000256" key="6">
    <source>
        <dbReference type="ARBA" id="ARBA00023098"/>
    </source>
</evidence>
<feature type="domain" description="PLD phosphodiesterase" evidence="11">
    <location>
        <begin position="209"/>
        <end position="236"/>
    </location>
</feature>
<dbReference type="InterPro" id="IPR016270">
    <property type="entry name" value="PGS1"/>
</dbReference>
<dbReference type="PANTHER" id="PTHR12586:SF1">
    <property type="entry name" value="CDP-DIACYLGLYCEROL--GLYCEROL-3-PHOSPHATE 3-PHOSPHATIDYLTRANSFERASE, MITOCHONDRIAL"/>
    <property type="match status" value="1"/>
</dbReference>
<keyword evidence="13" id="KW-1185">Reference proteome</keyword>
<keyword evidence="4 10" id="KW-0808">Transferase</keyword>
<dbReference type="EMBL" id="CZPT02000746">
    <property type="protein sequence ID" value="SCU67456.1"/>
    <property type="molecule type" value="Genomic_DNA"/>
</dbReference>
<comment type="similarity">
    <text evidence="2 10">Belongs to the CDP-alcohol phosphatidyltransferase class-II family.</text>
</comment>